<evidence type="ECO:0000256" key="1">
    <source>
        <dbReference type="ARBA" id="ARBA00000443"/>
    </source>
</evidence>
<evidence type="ECO:0000256" key="11">
    <source>
        <dbReference type="ARBA" id="ARBA00047619"/>
    </source>
</evidence>
<dbReference type="InterPro" id="IPR005844">
    <property type="entry name" value="A-D-PHexomutase_a/b/a-I"/>
</dbReference>
<dbReference type="CDD" id="cd03089">
    <property type="entry name" value="PMM_PGM"/>
    <property type="match status" value="1"/>
</dbReference>
<feature type="domain" description="Alpha-D-phosphohexomutase alpha/beta/alpha" evidence="17">
    <location>
        <begin position="730"/>
        <end position="818"/>
    </location>
</feature>
<sequence length="1086" mass="120271">MEQSGQVTVEARMLDSKASHLQKEEMAELLSLLPPLEGKHVVEIGKGIGHFTDELAKQAAQVLVIDFTESKIPKNEFLNGHFNNVTFMCADVTSPNLDISPGSVDLIFLNCLLTHLSDKEVENLAERMVKWLKVGGFLFLRESSFHQSGDFQSKNNPTHYREPRFYTKVFKECCTCDDFGNSFELSLVTFKCVGPHIYWLWKNVNSQDDKGFQRFLDNVQYKCRGILRYERIFGEGFVSTGGLETTKEFVAKLELKPGQKVLDVGCGIGGGDFYMAEDFNVEVVGIDLSINMISIALDRAIGRNRLVEFEVADCTKKTYPDSTFDVIYSRDTILHIQDKPALFRSFFKWLKPGGKVLISDYCKRSGPPSPEFEAYIGQRGYDLHDVEAYGQMLKDAGFDEVIAEDRTDQFIEVLQKEMDSIEKEKDKFISDFSEEDYKDIVGGWKSKLTSPQKVFKQTNCKGAPTPPKSMSSTSTLSLPLQRNARKKGFPSSPVTKPFTANLTFSFSLRLTKAIHVKSSSTAKFNEVVVDEEIDKIRRLQNGSDVRGVAVEGEKGRTVDLTPPAVEAIAESFGEWVMNRLESEGGVPVEGVRVSLGRDPRISGASLSAAVFSGLARAGCLAFDMGLATTPACFMSTLLPPFAYDASIMMTASHLPYTRNGLKFFTRKGGLTSPEVEAICDKAARKYANRLTKVSTTLSIPPTKVDFMSTYAKHLRDIIKERVNHPLHYDTPLKGFQIIVNSGNGSGGFFTWDVLDKLGADTFGSLNLSPDGMFPNHIPNPEDKTAMALTKAAVLENNADLGIVFDTDVDRSGVVDSSGNPINGDKLIALMAAIVLREHPGSTIVTDARTSMALTQFIANRGGHHCLYRVGYRNVIDKGVQLNKDGIEAHLMMETSGHGALKENHFLDDGAYMVVKIIIEMVRMKLAGSYEGIGSLIEDLQEPFESVELRMNVISEPKHAKAKGAEAIEAFRNYIEEGKLEGWELDSCGDCWVSEGCLVDLNDTPAAIDAYMYRAKVSDKEHGQHGWIHLRQSIHNPNIAVNIQSSVPSGCQSMARVLREKFLIASGMEKSLDITQIDKYAKSGQVG</sequence>
<dbReference type="Pfam" id="PF13649">
    <property type="entry name" value="Methyltransf_25"/>
    <property type="match status" value="1"/>
</dbReference>
<evidence type="ECO:0000259" key="19">
    <source>
        <dbReference type="Pfam" id="PF13649"/>
    </source>
</evidence>
<feature type="domain" description="Alpha-D-phosphohexomutase alpha/beta/alpha" evidence="18">
    <location>
        <begin position="822"/>
        <end position="922"/>
    </location>
</feature>
<feature type="domain" description="Alpha-D-phosphohexomutase alpha/beta/alpha" evidence="16">
    <location>
        <begin position="539"/>
        <end position="684"/>
    </location>
</feature>
<dbReference type="Pfam" id="PF02879">
    <property type="entry name" value="PGM_PMM_II"/>
    <property type="match status" value="1"/>
</dbReference>
<comment type="catalytic activity">
    <reaction evidence="1">
        <text>alpha-D-glucose 1-phosphate = alpha-D-glucose 6-phosphate</text>
        <dbReference type="Rhea" id="RHEA:23536"/>
        <dbReference type="ChEBI" id="CHEBI:58225"/>
        <dbReference type="ChEBI" id="CHEBI:58601"/>
        <dbReference type="EC" id="5.4.2.2"/>
    </reaction>
</comment>
<keyword evidence="21" id="KW-1185">Reference proteome</keyword>
<comment type="similarity">
    <text evidence="4">Belongs to the phosphohexose mutase family.</text>
</comment>
<evidence type="ECO:0000256" key="12">
    <source>
        <dbReference type="ARBA" id="ARBA00047622"/>
    </source>
</evidence>
<dbReference type="PANTHER" id="PTHR44307:SF2">
    <property type="entry name" value="PHOSPHOETHANOLAMINE METHYLTRANSFERASE ISOFORM X1"/>
    <property type="match status" value="1"/>
</dbReference>
<dbReference type="Pfam" id="PF02878">
    <property type="entry name" value="PGM_PMM_I"/>
    <property type="match status" value="1"/>
</dbReference>
<keyword evidence="6" id="KW-0313">Glucose metabolism</keyword>
<evidence type="ECO:0000256" key="5">
    <source>
        <dbReference type="ARBA" id="ARBA00011245"/>
    </source>
</evidence>
<dbReference type="InterPro" id="IPR025771">
    <property type="entry name" value="Phosphoethanolamine_N-MeTrfase"/>
</dbReference>
<dbReference type="Proteomes" id="UP001227230">
    <property type="component" value="Chromosome 1"/>
</dbReference>
<dbReference type="CDD" id="cd02440">
    <property type="entry name" value="AdoMet_MTases"/>
    <property type="match status" value="2"/>
</dbReference>
<evidence type="ECO:0000256" key="3">
    <source>
        <dbReference type="ARBA" id="ARBA00005189"/>
    </source>
</evidence>
<feature type="domain" description="Methyltransferase" evidence="19">
    <location>
        <begin position="41"/>
        <end position="136"/>
    </location>
</feature>
<organism evidence="20 21">
    <name type="scientific">Vitis vinifera</name>
    <name type="common">Grape</name>
    <dbReference type="NCBI Taxonomy" id="29760"/>
    <lineage>
        <taxon>Eukaryota</taxon>
        <taxon>Viridiplantae</taxon>
        <taxon>Streptophyta</taxon>
        <taxon>Embryophyta</taxon>
        <taxon>Tracheophyta</taxon>
        <taxon>Spermatophyta</taxon>
        <taxon>Magnoliopsida</taxon>
        <taxon>eudicotyledons</taxon>
        <taxon>Gunneridae</taxon>
        <taxon>Pentapetalae</taxon>
        <taxon>rosids</taxon>
        <taxon>Vitales</taxon>
        <taxon>Vitaceae</taxon>
        <taxon>Viteae</taxon>
        <taxon>Vitis</taxon>
    </lineage>
</organism>
<dbReference type="Pfam" id="PF02880">
    <property type="entry name" value="PGM_PMM_III"/>
    <property type="match status" value="1"/>
</dbReference>
<accession>A0ABY9BDV6</accession>
<dbReference type="InterPro" id="IPR005841">
    <property type="entry name" value="Alpha-D-phosphohexomutase_SF"/>
</dbReference>
<dbReference type="SUPFAM" id="SSF53335">
    <property type="entry name" value="S-adenosyl-L-methionine-dependent methyltransferases"/>
    <property type="match status" value="2"/>
</dbReference>
<evidence type="ECO:0000256" key="4">
    <source>
        <dbReference type="ARBA" id="ARBA00010231"/>
    </source>
</evidence>
<dbReference type="EMBL" id="CP126648">
    <property type="protein sequence ID" value="WJZ80516.1"/>
    <property type="molecule type" value="Genomic_DNA"/>
</dbReference>
<keyword evidence="9" id="KW-0808">Transferase</keyword>
<dbReference type="PROSITE" id="PS51582">
    <property type="entry name" value="SAM_PEAMT"/>
    <property type="match status" value="1"/>
</dbReference>
<proteinExistence type="inferred from homology"/>
<dbReference type="PANTHER" id="PTHR44307">
    <property type="entry name" value="PHOSPHOETHANOLAMINE METHYLTRANSFERASE"/>
    <property type="match status" value="1"/>
</dbReference>
<keyword evidence="7" id="KW-0597">Phosphoprotein</keyword>
<evidence type="ECO:0000256" key="8">
    <source>
        <dbReference type="ARBA" id="ARBA00022603"/>
    </source>
</evidence>
<dbReference type="InterPro" id="IPR005846">
    <property type="entry name" value="A-D-PHexomutase_a/b/a-III"/>
</dbReference>
<comment type="subunit">
    <text evidence="5">Monomer.</text>
</comment>
<evidence type="ECO:0000256" key="13">
    <source>
        <dbReference type="ARBA" id="ARBA00047841"/>
    </source>
</evidence>
<evidence type="ECO:0000256" key="7">
    <source>
        <dbReference type="ARBA" id="ARBA00022553"/>
    </source>
</evidence>
<comment type="catalytic activity">
    <reaction evidence="14">
        <text>alpha-D-glucose 1,6-bisphosphate + L-seryl-[protein] = O-phospho-L-seryl-[protein] + alpha-D-glucose 6-phosphate</text>
        <dbReference type="Rhea" id="RHEA:68752"/>
        <dbReference type="Rhea" id="RHEA-COMP:9863"/>
        <dbReference type="Rhea" id="RHEA-COMP:11604"/>
        <dbReference type="ChEBI" id="CHEBI:29999"/>
        <dbReference type="ChEBI" id="CHEBI:58225"/>
        <dbReference type="ChEBI" id="CHEBI:58392"/>
        <dbReference type="ChEBI" id="CHEBI:83421"/>
    </reaction>
</comment>
<gene>
    <name evidence="20" type="ORF">VitviT2T_000429</name>
</gene>
<evidence type="ECO:0000256" key="14">
    <source>
        <dbReference type="ARBA" id="ARBA00049318"/>
    </source>
</evidence>
<comment type="catalytic activity">
    <reaction evidence="15">
        <text>O-phospho-L-seryl-[protein] + alpha-D-glucose 1-phosphate = alpha-D-glucose 1,6-bisphosphate + L-seryl-[protein]</text>
        <dbReference type="Rhea" id="RHEA:68748"/>
        <dbReference type="Rhea" id="RHEA-COMP:9863"/>
        <dbReference type="Rhea" id="RHEA-COMP:11604"/>
        <dbReference type="ChEBI" id="CHEBI:29999"/>
        <dbReference type="ChEBI" id="CHEBI:58392"/>
        <dbReference type="ChEBI" id="CHEBI:58601"/>
        <dbReference type="ChEBI" id="CHEBI:83421"/>
    </reaction>
</comment>
<comment type="catalytic activity">
    <reaction evidence="11">
        <text>N,N-dimethylethanolamine phosphate + S-adenosyl-L-methionine = phosphocholine + S-adenosyl-L-homocysteine + H(+)</text>
        <dbReference type="Rhea" id="RHEA:25325"/>
        <dbReference type="ChEBI" id="CHEBI:15378"/>
        <dbReference type="ChEBI" id="CHEBI:57856"/>
        <dbReference type="ChEBI" id="CHEBI:58641"/>
        <dbReference type="ChEBI" id="CHEBI:59789"/>
        <dbReference type="ChEBI" id="CHEBI:295975"/>
        <dbReference type="EC" id="2.1.1.103"/>
    </reaction>
    <physiologicalReaction direction="left-to-right" evidence="11">
        <dbReference type="Rhea" id="RHEA:25326"/>
    </physiologicalReaction>
</comment>
<comment type="pathway">
    <text evidence="3">Lipid metabolism.</text>
</comment>
<comment type="catalytic activity">
    <reaction evidence="12">
        <text>phosphoethanolamine + S-adenosyl-L-methionine = N-methylethanolamine phosphate + S-adenosyl-L-homocysteine + H(+)</text>
        <dbReference type="Rhea" id="RHEA:20365"/>
        <dbReference type="ChEBI" id="CHEBI:15378"/>
        <dbReference type="ChEBI" id="CHEBI:57781"/>
        <dbReference type="ChEBI" id="CHEBI:57856"/>
        <dbReference type="ChEBI" id="CHEBI:58190"/>
        <dbReference type="ChEBI" id="CHEBI:59789"/>
        <dbReference type="EC" id="2.1.1.103"/>
    </reaction>
    <physiologicalReaction direction="left-to-right" evidence="12">
        <dbReference type="Rhea" id="RHEA:20366"/>
    </physiologicalReaction>
</comment>
<dbReference type="InterPro" id="IPR029063">
    <property type="entry name" value="SAM-dependent_MTases_sf"/>
</dbReference>
<evidence type="ECO:0000256" key="9">
    <source>
        <dbReference type="ARBA" id="ARBA00022679"/>
    </source>
</evidence>
<dbReference type="InterPro" id="IPR005845">
    <property type="entry name" value="A-D-PHexomutase_a/b/a-II"/>
</dbReference>
<evidence type="ECO:0000259" key="16">
    <source>
        <dbReference type="Pfam" id="PF02878"/>
    </source>
</evidence>
<comment type="pathway">
    <text evidence="2">Phospholipid metabolism; phosphatidylcholine biosynthesis.</text>
</comment>
<dbReference type="Pfam" id="PF13489">
    <property type="entry name" value="Methyltransf_23"/>
    <property type="match status" value="1"/>
</dbReference>
<keyword evidence="10" id="KW-0119">Carbohydrate metabolism</keyword>
<name>A0ABY9BDV6_VITVI</name>
<protein>
    <recommendedName>
        <fullName evidence="22">Phosphomannomutase/phosphoglucomutase</fullName>
    </recommendedName>
</protein>
<evidence type="ECO:0000256" key="10">
    <source>
        <dbReference type="ARBA" id="ARBA00023277"/>
    </source>
</evidence>
<evidence type="ECO:0000259" key="17">
    <source>
        <dbReference type="Pfam" id="PF02879"/>
    </source>
</evidence>
<dbReference type="SUPFAM" id="SSF53738">
    <property type="entry name" value="Phosphoglucomutase, first 3 domains"/>
    <property type="match status" value="3"/>
</dbReference>
<dbReference type="InterPro" id="IPR016055">
    <property type="entry name" value="A-D-PHexomutase_a/b/a-I/II/III"/>
</dbReference>
<evidence type="ECO:0000256" key="6">
    <source>
        <dbReference type="ARBA" id="ARBA00022526"/>
    </source>
</evidence>
<dbReference type="Gene3D" id="3.40.50.150">
    <property type="entry name" value="Vaccinia Virus protein VP39"/>
    <property type="match status" value="2"/>
</dbReference>
<keyword evidence="8" id="KW-0489">Methyltransferase</keyword>
<dbReference type="PRINTS" id="PR00509">
    <property type="entry name" value="PGMPMM"/>
</dbReference>
<evidence type="ECO:0008006" key="22">
    <source>
        <dbReference type="Google" id="ProtNLM"/>
    </source>
</evidence>
<comment type="catalytic activity">
    <reaction evidence="13">
        <text>N-methylethanolamine phosphate + S-adenosyl-L-methionine = N,N-dimethylethanolamine phosphate + S-adenosyl-L-homocysteine + H(+)</text>
        <dbReference type="Rhea" id="RHEA:25321"/>
        <dbReference type="ChEBI" id="CHEBI:15378"/>
        <dbReference type="ChEBI" id="CHEBI:57781"/>
        <dbReference type="ChEBI" id="CHEBI:57856"/>
        <dbReference type="ChEBI" id="CHEBI:58641"/>
        <dbReference type="ChEBI" id="CHEBI:59789"/>
        <dbReference type="EC" id="2.1.1.103"/>
    </reaction>
    <physiologicalReaction direction="left-to-right" evidence="13">
        <dbReference type="Rhea" id="RHEA:25322"/>
    </physiologicalReaction>
</comment>
<evidence type="ECO:0000313" key="20">
    <source>
        <dbReference type="EMBL" id="WJZ80516.1"/>
    </source>
</evidence>
<evidence type="ECO:0000256" key="15">
    <source>
        <dbReference type="ARBA" id="ARBA00049409"/>
    </source>
</evidence>
<evidence type="ECO:0000313" key="21">
    <source>
        <dbReference type="Proteomes" id="UP001227230"/>
    </source>
</evidence>
<dbReference type="InterPro" id="IPR041698">
    <property type="entry name" value="Methyltransf_25"/>
</dbReference>
<evidence type="ECO:0000256" key="2">
    <source>
        <dbReference type="ARBA" id="ARBA00004969"/>
    </source>
</evidence>
<dbReference type="Gene3D" id="3.40.120.10">
    <property type="entry name" value="Alpha-D-Glucose-1,6-Bisphosphate, subunit A, domain 3"/>
    <property type="match status" value="3"/>
</dbReference>
<reference evidence="20 21" key="1">
    <citation type="journal article" date="2023" name="Hortic Res">
        <title>The complete reference genome for grapevine (Vitis vinifera L.) genetics and breeding.</title>
        <authorList>
            <person name="Shi X."/>
            <person name="Cao S."/>
            <person name="Wang X."/>
            <person name="Huang S."/>
            <person name="Wang Y."/>
            <person name="Liu Z."/>
            <person name="Liu W."/>
            <person name="Leng X."/>
            <person name="Peng Y."/>
            <person name="Wang N."/>
            <person name="Wang Y."/>
            <person name="Ma Z."/>
            <person name="Xu X."/>
            <person name="Zhang F."/>
            <person name="Xue H."/>
            <person name="Zhong H."/>
            <person name="Wang Y."/>
            <person name="Zhang K."/>
            <person name="Velt A."/>
            <person name="Avia K."/>
            <person name="Holtgrawe D."/>
            <person name="Grimplet J."/>
            <person name="Matus J.T."/>
            <person name="Ware D."/>
            <person name="Wu X."/>
            <person name="Wang H."/>
            <person name="Liu C."/>
            <person name="Fang Y."/>
            <person name="Rustenholz C."/>
            <person name="Cheng Z."/>
            <person name="Xiao H."/>
            <person name="Zhou Y."/>
        </authorList>
    </citation>
    <scope>NUCLEOTIDE SEQUENCE [LARGE SCALE GENOMIC DNA]</scope>
    <source>
        <strain evidence="21">cv. Pinot noir / PN40024</strain>
        <tissue evidence="20">Leaf</tissue>
    </source>
</reference>
<evidence type="ECO:0000259" key="18">
    <source>
        <dbReference type="Pfam" id="PF02880"/>
    </source>
</evidence>